<name>A0ABP9GBT5_9FLAO</name>
<dbReference type="PANTHER" id="PTHR30146:SF109">
    <property type="entry name" value="HTH-TYPE TRANSCRIPTIONAL REGULATOR GALS"/>
    <property type="match status" value="1"/>
</dbReference>
<evidence type="ECO:0000256" key="3">
    <source>
        <dbReference type="ARBA" id="ARBA00023163"/>
    </source>
</evidence>
<proteinExistence type="predicted"/>
<evidence type="ECO:0000256" key="2">
    <source>
        <dbReference type="ARBA" id="ARBA00023125"/>
    </source>
</evidence>
<keyword evidence="1" id="KW-0805">Transcription regulation</keyword>
<sequence length="286" mass="32359">MLNKKTKTIGVLIPTLHNHFFVKVFSGVEQVANEKGYNIIIIISHGKMKKEIESTNMLEKGTVDGLLISVTEETQSKQHFNHLNEFIQDAGPIVMFDRVSDAISCDKIIVDDFNCAYNATEHLIKTGCKNIVIISVLDDLGIVRLRINGYKQALIDNGIEVNEKLITLIKKEYDFETEVKTLLDYNTIDAIIGLEEHSTIQSMFIAKSRGYKIPEDISFIGYTNGNLFKYVNPSITCINQHAVYIGKKATEKLIDRIEQKEDSESVFETKIIKTSLVLRNSTHTLE</sequence>
<reference evidence="6" key="1">
    <citation type="journal article" date="2019" name="Int. J. Syst. Evol. Microbiol.">
        <title>The Global Catalogue of Microorganisms (GCM) 10K type strain sequencing project: providing services to taxonomists for standard genome sequencing and annotation.</title>
        <authorList>
            <consortium name="The Broad Institute Genomics Platform"/>
            <consortium name="The Broad Institute Genome Sequencing Center for Infectious Disease"/>
            <person name="Wu L."/>
            <person name="Ma J."/>
        </authorList>
    </citation>
    <scope>NUCLEOTIDE SEQUENCE [LARGE SCALE GENOMIC DNA]</scope>
    <source>
        <strain evidence="6">JCM 18285</strain>
    </source>
</reference>
<dbReference type="Proteomes" id="UP001501302">
    <property type="component" value="Unassembled WGS sequence"/>
</dbReference>
<dbReference type="EMBL" id="BAABJJ010000006">
    <property type="protein sequence ID" value="GAA4934974.1"/>
    <property type="molecule type" value="Genomic_DNA"/>
</dbReference>
<keyword evidence="6" id="KW-1185">Reference proteome</keyword>
<evidence type="ECO:0000313" key="6">
    <source>
        <dbReference type="Proteomes" id="UP001501302"/>
    </source>
</evidence>
<evidence type="ECO:0000259" key="4">
    <source>
        <dbReference type="Pfam" id="PF00532"/>
    </source>
</evidence>
<keyword evidence="3" id="KW-0804">Transcription</keyword>
<organism evidence="5 6">
    <name type="scientific">Algibacter agarivorans</name>
    <dbReference type="NCBI Taxonomy" id="1109741"/>
    <lineage>
        <taxon>Bacteria</taxon>
        <taxon>Pseudomonadati</taxon>
        <taxon>Bacteroidota</taxon>
        <taxon>Flavobacteriia</taxon>
        <taxon>Flavobacteriales</taxon>
        <taxon>Flavobacteriaceae</taxon>
        <taxon>Algibacter</taxon>
    </lineage>
</organism>
<dbReference type="SUPFAM" id="SSF53822">
    <property type="entry name" value="Periplasmic binding protein-like I"/>
    <property type="match status" value="1"/>
</dbReference>
<comment type="caution">
    <text evidence="5">The sequence shown here is derived from an EMBL/GenBank/DDBJ whole genome shotgun (WGS) entry which is preliminary data.</text>
</comment>
<accession>A0ABP9GBT5</accession>
<feature type="domain" description="Periplasmic binding protein/LacI sugar binding" evidence="4">
    <location>
        <begin position="6"/>
        <end position="265"/>
    </location>
</feature>
<evidence type="ECO:0000256" key="1">
    <source>
        <dbReference type="ARBA" id="ARBA00023015"/>
    </source>
</evidence>
<dbReference type="InterPro" id="IPR028082">
    <property type="entry name" value="Peripla_BP_I"/>
</dbReference>
<dbReference type="PANTHER" id="PTHR30146">
    <property type="entry name" value="LACI-RELATED TRANSCRIPTIONAL REPRESSOR"/>
    <property type="match status" value="1"/>
</dbReference>
<evidence type="ECO:0000313" key="5">
    <source>
        <dbReference type="EMBL" id="GAA4934974.1"/>
    </source>
</evidence>
<dbReference type="Pfam" id="PF00532">
    <property type="entry name" value="Peripla_BP_1"/>
    <property type="match status" value="1"/>
</dbReference>
<dbReference type="InterPro" id="IPR001761">
    <property type="entry name" value="Peripla_BP/Lac1_sug-bd_dom"/>
</dbReference>
<dbReference type="RefSeq" id="WP_345189901.1">
    <property type="nucleotide sequence ID" value="NZ_BAABJJ010000006.1"/>
</dbReference>
<dbReference type="Gene3D" id="3.40.50.2300">
    <property type="match status" value="2"/>
</dbReference>
<protein>
    <submittedName>
        <fullName evidence="5">LacI family DNA-binding transcriptional regulator</fullName>
    </submittedName>
</protein>
<keyword evidence="2 5" id="KW-0238">DNA-binding</keyword>
<dbReference type="CDD" id="cd06267">
    <property type="entry name" value="PBP1_LacI_sugar_binding-like"/>
    <property type="match status" value="1"/>
</dbReference>
<gene>
    <name evidence="5" type="ORF">GCM10023314_04170</name>
</gene>
<dbReference type="GO" id="GO:0003677">
    <property type="term" value="F:DNA binding"/>
    <property type="evidence" value="ECO:0007669"/>
    <property type="project" value="UniProtKB-KW"/>
</dbReference>